<feature type="region of interest" description="Disordered" evidence="9">
    <location>
        <begin position="728"/>
        <end position="747"/>
    </location>
</feature>
<dbReference type="InterPro" id="IPR011009">
    <property type="entry name" value="Kinase-like_dom_sf"/>
</dbReference>
<comment type="caution">
    <text evidence="11">The sequence shown here is derived from an EMBL/GenBank/DDBJ whole genome shotgun (WGS) entry which is preliminary data.</text>
</comment>
<dbReference type="PANTHER" id="PTHR24419:SF18">
    <property type="entry name" value="SERINE_THREONINE-PROTEIN KINASE HASPIN"/>
    <property type="match status" value="1"/>
</dbReference>
<feature type="compositionally biased region" description="Basic residues" evidence="9">
    <location>
        <begin position="236"/>
        <end position="261"/>
    </location>
</feature>
<evidence type="ECO:0000256" key="8">
    <source>
        <dbReference type="ARBA" id="ARBA00048679"/>
    </source>
</evidence>
<keyword evidence="6" id="KW-0067">ATP-binding</keyword>
<dbReference type="Gene3D" id="3.30.200.20">
    <property type="entry name" value="Phosphorylase Kinase, domain 1"/>
    <property type="match status" value="1"/>
</dbReference>
<feature type="compositionally biased region" description="Polar residues" evidence="9">
    <location>
        <begin position="697"/>
        <end position="719"/>
    </location>
</feature>
<feature type="compositionally biased region" description="Low complexity" evidence="9">
    <location>
        <begin position="108"/>
        <end position="119"/>
    </location>
</feature>
<keyword evidence="2" id="KW-0723">Serine/threonine-protein kinase</keyword>
<feature type="compositionally biased region" description="Polar residues" evidence="9">
    <location>
        <begin position="730"/>
        <end position="740"/>
    </location>
</feature>
<keyword evidence="12" id="KW-1185">Reference proteome</keyword>
<dbReference type="EMBL" id="JANBUM010000045">
    <property type="protein sequence ID" value="KAJ2786764.1"/>
    <property type="molecule type" value="Genomic_DNA"/>
</dbReference>
<dbReference type="PANTHER" id="PTHR24419">
    <property type="entry name" value="INTERLEUKIN-1 RECEPTOR-ASSOCIATED KINASE"/>
    <property type="match status" value="1"/>
</dbReference>
<accession>A0A9W8LP23</accession>
<feature type="compositionally biased region" description="Basic and acidic residues" evidence="9">
    <location>
        <begin position="280"/>
        <end position="289"/>
    </location>
</feature>
<dbReference type="SUPFAM" id="SSF56112">
    <property type="entry name" value="Protein kinase-like (PK-like)"/>
    <property type="match status" value="1"/>
</dbReference>
<feature type="compositionally biased region" description="Basic and acidic residues" evidence="9">
    <location>
        <begin position="516"/>
        <end position="526"/>
    </location>
</feature>
<feature type="compositionally biased region" description="Basic residues" evidence="9">
    <location>
        <begin position="442"/>
        <end position="455"/>
    </location>
</feature>
<dbReference type="EC" id="2.7.11.1" evidence="1"/>
<gene>
    <name evidence="11" type="ORF">GGI15_001256</name>
</gene>
<feature type="compositionally biased region" description="Pro residues" evidence="9">
    <location>
        <begin position="85"/>
        <end position="100"/>
    </location>
</feature>
<dbReference type="GO" id="GO:0005737">
    <property type="term" value="C:cytoplasm"/>
    <property type="evidence" value="ECO:0007669"/>
    <property type="project" value="TreeGrafter"/>
</dbReference>
<dbReference type="GO" id="GO:0005524">
    <property type="term" value="F:ATP binding"/>
    <property type="evidence" value="ECO:0007669"/>
    <property type="project" value="UniProtKB-KW"/>
</dbReference>
<dbReference type="GO" id="GO:0000278">
    <property type="term" value="P:mitotic cell cycle"/>
    <property type="evidence" value="ECO:0007669"/>
    <property type="project" value="TreeGrafter"/>
</dbReference>
<dbReference type="GO" id="GO:0005634">
    <property type="term" value="C:nucleus"/>
    <property type="evidence" value="ECO:0007669"/>
    <property type="project" value="TreeGrafter"/>
</dbReference>
<dbReference type="SMART" id="SM01331">
    <property type="entry name" value="DUF3635"/>
    <property type="match status" value="1"/>
</dbReference>
<evidence type="ECO:0000256" key="7">
    <source>
        <dbReference type="ARBA" id="ARBA00047899"/>
    </source>
</evidence>
<protein>
    <recommendedName>
        <fullName evidence="1">non-specific serine/threonine protein kinase</fullName>
        <ecNumber evidence="1">2.7.11.1</ecNumber>
    </recommendedName>
</protein>
<dbReference type="AlphaFoldDB" id="A0A9W8LP23"/>
<keyword evidence="4" id="KW-0547">Nucleotide-binding</keyword>
<dbReference type="Gene3D" id="1.10.510.10">
    <property type="entry name" value="Transferase(Phosphotransferase) domain 1"/>
    <property type="match status" value="1"/>
</dbReference>
<evidence type="ECO:0000256" key="2">
    <source>
        <dbReference type="ARBA" id="ARBA00022527"/>
    </source>
</evidence>
<feature type="compositionally biased region" description="Basic residues" evidence="9">
    <location>
        <begin position="291"/>
        <end position="313"/>
    </location>
</feature>
<evidence type="ECO:0000256" key="9">
    <source>
        <dbReference type="SAM" id="MobiDB-lite"/>
    </source>
</evidence>
<keyword evidence="5" id="KW-0418">Kinase</keyword>
<dbReference type="GO" id="GO:0072354">
    <property type="term" value="F:histone H3T3 kinase activity"/>
    <property type="evidence" value="ECO:0007669"/>
    <property type="project" value="TreeGrafter"/>
</dbReference>
<comment type="catalytic activity">
    <reaction evidence="7">
        <text>L-threonyl-[protein] + ATP = O-phospho-L-threonyl-[protein] + ADP + H(+)</text>
        <dbReference type="Rhea" id="RHEA:46608"/>
        <dbReference type="Rhea" id="RHEA-COMP:11060"/>
        <dbReference type="Rhea" id="RHEA-COMP:11605"/>
        <dbReference type="ChEBI" id="CHEBI:15378"/>
        <dbReference type="ChEBI" id="CHEBI:30013"/>
        <dbReference type="ChEBI" id="CHEBI:30616"/>
        <dbReference type="ChEBI" id="CHEBI:61977"/>
        <dbReference type="ChEBI" id="CHEBI:456216"/>
        <dbReference type="EC" id="2.7.11.1"/>
    </reaction>
</comment>
<evidence type="ECO:0000256" key="4">
    <source>
        <dbReference type="ARBA" id="ARBA00022741"/>
    </source>
</evidence>
<feature type="region of interest" description="Disordered" evidence="9">
    <location>
        <begin position="225"/>
        <end position="359"/>
    </location>
</feature>
<feature type="compositionally biased region" description="Polar residues" evidence="9">
    <location>
        <begin position="342"/>
        <end position="359"/>
    </location>
</feature>
<dbReference type="OrthoDB" id="5327538at2759"/>
<evidence type="ECO:0000256" key="1">
    <source>
        <dbReference type="ARBA" id="ARBA00012513"/>
    </source>
</evidence>
<evidence type="ECO:0000256" key="6">
    <source>
        <dbReference type="ARBA" id="ARBA00022840"/>
    </source>
</evidence>
<dbReference type="GO" id="GO:0035556">
    <property type="term" value="P:intracellular signal transduction"/>
    <property type="evidence" value="ECO:0007669"/>
    <property type="project" value="TreeGrafter"/>
</dbReference>
<evidence type="ECO:0000259" key="10">
    <source>
        <dbReference type="SMART" id="SM01331"/>
    </source>
</evidence>
<reference evidence="11" key="1">
    <citation type="submission" date="2022-07" db="EMBL/GenBank/DDBJ databases">
        <title>Phylogenomic reconstructions and comparative analyses of Kickxellomycotina fungi.</title>
        <authorList>
            <person name="Reynolds N.K."/>
            <person name="Stajich J.E."/>
            <person name="Barry K."/>
            <person name="Grigoriev I.V."/>
            <person name="Crous P."/>
            <person name="Smith M.E."/>
        </authorList>
    </citation>
    <scope>NUCLEOTIDE SEQUENCE</scope>
    <source>
        <strain evidence="11">BCRC 34489</strain>
    </source>
</reference>
<feature type="region of interest" description="Disordered" evidence="9">
    <location>
        <begin position="512"/>
        <end position="579"/>
    </location>
</feature>
<feature type="region of interest" description="Disordered" evidence="9">
    <location>
        <begin position="432"/>
        <end position="455"/>
    </location>
</feature>
<evidence type="ECO:0000256" key="5">
    <source>
        <dbReference type="ARBA" id="ARBA00022777"/>
    </source>
</evidence>
<name>A0A9W8LP23_9FUNG</name>
<feature type="region of interest" description="Disordered" evidence="9">
    <location>
        <begin position="1"/>
        <end position="28"/>
    </location>
</feature>
<dbReference type="Proteomes" id="UP001140172">
    <property type="component" value="Unassembled WGS sequence"/>
</dbReference>
<organism evidence="11 12">
    <name type="scientific">Coemansia interrupta</name>
    <dbReference type="NCBI Taxonomy" id="1126814"/>
    <lineage>
        <taxon>Eukaryota</taxon>
        <taxon>Fungi</taxon>
        <taxon>Fungi incertae sedis</taxon>
        <taxon>Zoopagomycota</taxon>
        <taxon>Kickxellomycotina</taxon>
        <taxon>Kickxellomycetes</taxon>
        <taxon>Kickxellales</taxon>
        <taxon>Kickxellaceae</taxon>
        <taxon>Coemansia</taxon>
    </lineage>
</organism>
<feature type="region of interest" description="Disordered" evidence="9">
    <location>
        <begin position="67"/>
        <end position="192"/>
    </location>
</feature>
<proteinExistence type="predicted"/>
<sequence length="1214" mass="133294">MDYSRSRVRLGVNSSFGGGAAAGSGARPTMVKTYGRIKQRIANRESKVTEEFARVANARSIVADLLDSSSSDSDFEVEPTKTEPTLPPQLPKPPAAPKAPPKAKKTTKPAAPKSKPTSKLGSVSKAKTRAKAKATENVEPIEVTSVDTGPTDSLPIDAAAFDNMDVESATGDAKPKPVSKPNTTTKPKSRANLKTKAIENVEPVEVTGIDTGLADNTPIDIVVADPADFEAVTKGSKAKSTSRLKSVSKPKSKVATKAKPKMKAEKRDKPEDIEELPVLEEPKVPEAKPKPAPRAKAKPKAKPKTKSKSKSKAKAKEPNAHGIDADPNPKAAEPVVSATEALDSTPQLISLPTPVSRSRSSSLAEIIEAPASGEYVQAQMQTPVRIEHSRHEMQEIPQTPANTHSPVVAAHTPKPDLVDLLSVSGISERLAAAPSPISSGRVSKRRAARPKRSTMVRKLSDMVLMDDQLDDEQMNVDKQLNPSVQVSTEASVQLISSDLEHDYSEQQQQLGFASDADMHSDTPLHDGKRKRTEAELPSPVSQPQTPGVENETLERNGETDREDCSEPEEQPQRRLMGTRTIRFKAPQNVQIQTFELDEEDQPLDQQQSGEPIQQAHTQLDPVDDTDSTPLNLGELPASQQVHPMATPQRKKPRRLTSGPTDTPHSPPRMATPHRVVYSPVHPTTVIKPRGDAGLAASRSSLDRMSQTPAHKQAGQTVSSLDGDIVHEKASSSGQPRLSSGGNSGDADVEMEEATSLPFLPARRYVQKTHILAACGQTAPIDWVSGGLQACGVLHPEVDASQYTEKQIGEIESEAGLCKIGEATYSEVFSAQWRHVSRTRYDKFNSKRGSVKGERLMKVALKIIPFGNTSVKSGTGEPQTTLRDLYQEIGATLALSRLSERERAKLQEARLQVNTPLKPKERELGANFVKAFRVCICQGPLPAPLLRAWDRWKIENPELCENIRPDYYPRNQLFAVFVLEMGGETLENANISTWKEARSIIRQLALSMALAERHNRFEHRDLHWGNIMVARSNSNLTFLYQLPPASGRVKPTLLSIPSYKVRCTIIDYTLSRLHIDNDDSENSGTKPAKYNPTDNVFYVDLKDEALFQGEGDIQYDVYRQMRICSKSKWSEFCPQTNVYWLVYALDKILTTKSPKIQEELRAFAENKLGSALADAPADVRRAAGQELLCRWVTEFRQCQSSTQVLKCALLDLYKS</sequence>
<dbReference type="Pfam" id="PF12330">
    <property type="entry name" value="Haspin_kinase"/>
    <property type="match status" value="1"/>
</dbReference>
<dbReference type="InterPro" id="IPR024604">
    <property type="entry name" value="GSG2_C"/>
</dbReference>
<comment type="catalytic activity">
    <reaction evidence="8">
        <text>L-seryl-[protein] + ATP = O-phospho-L-seryl-[protein] + ADP + H(+)</text>
        <dbReference type="Rhea" id="RHEA:17989"/>
        <dbReference type="Rhea" id="RHEA-COMP:9863"/>
        <dbReference type="Rhea" id="RHEA-COMP:11604"/>
        <dbReference type="ChEBI" id="CHEBI:15378"/>
        <dbReference type="ChEBI" id="CHEBI:29999"/>
        <dbReference type="ChEBI" id="CHEBI:30616"/>
        <dbReference type="ChEBI" id="CHEBI:83421"/>
        <dbReference type="ChEBI" id="CHEBI:456216"/>
        <dbReference type="EC" id="2.7.11.1"/>
    </reaction>
</comment>
<feature type="compositionally biased region" description="Basic and acidic residues" evidence="9">
    <location>
        <begin position="552"/>
        <end position="564"/>
    </location>
</feature>
<feature type="domain" description="Serine/threonine-protein kinase haspin C-terminal" evidence="10">
    <location>
        <begin position="1103"/>
        <end position="1172"/>
    </location>
</feature>
<evidence type="ECO:0000313" key="11">
    <source>
        <dbReference type="EMBL" id="KAJ2786764.1"/>
    </source>
</evidence>
<evidence type="ECO:0000256" key="3">
    <source>
        <dbReference type="ARBA" id="ARBA00022679"/>
    </source>
</evidence>
<feature type="region of interest" description="Disordered" evidence="9">
    <location>
        <begin position="619"/>
        <end position="719"/>
    </location>
</feature>
<evidence type="ECO:0000313" key="12">
    <source>
        <dbReference type="Proteomes" id="UP001140172"/>
    </source>
</evidence>
<keyword evidence="3" id="KW-0808">Transferase</keyword>